<dbReference type="RefSeq" id="WP_094923695.1">
    <property type="nucleotide sequence ID" value="NZ_NPIA01000003.1"/>
</dbReference>
<protein>
    <submittedName>
        <fullName evidence="2">Uncharacterized protein</fullName>
    </submittedName>
</protein>
<evidence type="ECO:0000313" key="3">
    <source>
        <dbReference type="Proteomes" id="UP000217083"/>
    </source>
</evidence>
<reference evidence="3" key="1">
    <citation type="submission" date="2017-08" db="EMBL/GenBank/DDBJ databases">
        <authorList>
            <person name="Huang Z."/>
        </authorList>
    </citation>
    <scope>NUCLEOTIDE SEQUENCE [LARGE SCALE GENOMIC DNA]</scope>
    <source>
        <strain evidence="3">SA5d-4</strain>
    </source>
</reference>
<accession>A0A263BU02</accession>
<name>A0A263BU02_9BACI</name>
<feature type="transmembrane region" description="Helical" evidence="1">
    <location>
        <begin position="41"/>
        <end position="62"/>
    </location>
</feature>
<keyword evidence="1" id="KW-0472">Membrane</keyword>
<keyword evidence="3" id="KW-1185">Reference proteome</keyword>
<evidence type="ECO:0000256" key="1">
    <source>
        <dbReference type="SAM" id="Phobius"/>
    </source>
</evidence>
<sequence>MKCTNCGFVVKDSSKPCPSCNYINNSTHNISYKKGPSWKKVFSIVIILLCLIASGTFAYGVLSGKTPKEAALDFLFWNKSPKELYFQAEFKSFQKDLTSLDDYIGDFWHLQSKMLESPYKNSLEIKGNFDIDGESDLSLAEMHLIKLVLRGSKIVIASEVDPNDSMSYVDAQLNINGTPLLETELFQSKKQTAIKIPLLDKRFYYIDNKQFGQFMHNFSQTNYGGSNELFNIVDEQKKYFLTRDDMMEFISEYAKVVNKHLKEENFSIQNDVLYNEKKLREITMSLSEGEFKDLLIHSITRIENSEKLSNYMTAQSYLESSFYNSHNDISEKTDIFKEMKEQITNNLSFPNGFKMKVIIDKNDYIVNRTISLPLSIIDIEKNIEIVYSSTNTATEETKKLDFYELDGEANGVFFEWNSKTNATEQTITFDNSLTVKAIQNKEEFEFLLRFAGDVKEKDNQKELSTNYTISMKESSFPPFVLMGTLKQTTEQNLKRNYSNNKTELSVTLPLEDQISNAEEVTINLNISSKTEFTDKVTKITLTPENSINAKDLTPYDILNLFDRFTSEIEALFGNFGL</sequence>
<dbReference type="EMBL" id="NPIA01000003">
    <property type="protein sequence ID" value="OZM57223.1"/>
    <property type="molecule type" value="Genomic_DNA"/>
</dbReference>
<gene>
    <name evidence="2" type="ORF">CIB95_07095</name>
</gene>
<keyword evidence="1" id="KW-0812">Transmembrane</keyword>
<evidence type="ECO:0000313" key="2">
    <source>
        <dbReference type="EMBL" id="OZM57223.1"/>
    </source>
</evidence>
<comment type="caution">
    <text evidence="2">The sequence shown here is derived from an EMBL/GenBank/DDBJ whole genome shotgun (WGS) entry which is preliminary data.</text>
</comment>
<keyword evidence="1" id="KW-1133">Transmembrane helix</keyword>
<organism evidence="2 3">
    <name type="scientific">Lottiidibacillus patelloidae</name>
    <dbReference type="NCBI Taxonomy" id="2670334"/>
    <lineage>
        <taxon>Bacteria</taxon>
        <taxon>Bacillati</taxon>
        <taxon>Bacillota</taxon>
        <taxon>Bacilli</taxon>
        <taxon>Bacillales</taxon>
        <taxon>Bacillaceae</taxon>
        <taxon>Lottiidibacillus</taxon>
    </lineage>
</organism>
<dbReference type="AlphaFoldDB" id="A0A263BU02"/>
<dbReference type="Proteomes" id="UP000217083">
    <property type="component" value="Unassembled WGS sequence"/>
</dbReference>
<proteinExistence type="predicted"/>
<reference evidence="2 3" key="2">
    <citation type="submission" date="2017-09" db="EMBL/GenBank/DDBJ databases">
        <title>Bacillus patelloidae sp. nov., isolated from the intestinal tract of a marine limpet.</title>
        <authorList>
            <person name="Liu R."/>
            <person name="Dong C."/>
            <person name="Shao Z."/>
        </authorList>
    </citation>
    <scope>NUCLEOTIDE SEQUENCE [LARGE SCALE GENOMIC DNA]</scope>
    <source>
        <strain evidence="2 3">SA5d-4</strain>
    </source>
</reference>